<feature type="domain" description="Multidrug resistance protein MdtA-like alpha-helical hairpin" evidence="5">
    <location>
        <begin position="135"/>
        <end position="200"/>
    </location>
</feature>
<dbReference type="Proteomes" id="UP000007347">
    <property type="component" value="Chromosome"/>
</dbReference>
<accession>K0NMR4</accession>
<dbReference type="GO" id="GO:0022857">
    <property type="term" value="F:transmembrane transporter activity"/>
    <property type="evidence" value="ECO:0007669"/>
    <property type="project" value="InterPro"/>
</dbReference>
<evidence type="ECO:0000313" key="10">
    <source>
        <dbReference type="Proteomes" id="UP000007347"/>
    </source>
</evidence>
<evidence type="ECO:0000256" key="1">
    <source>
        <dbReference type="ARBA" id="ARBA00004196"/>
    </source>
</evidence>
<evidence type="ECO:0000313" key="9">
    <source>
        <dbReference type="EMBL" id="CCK81945.1"/>
    </source>
</evidence>
<dbReference type="Pfam" id="PF25876">
    <property type="entry name" value="HH_MFP_RND"/>
    <property type="match status" value="1"/>
</dbReference>
<dbReference type="InterPro" id="IPR058627">
    <property type="entry name" value="MdtA-like_C"/>
</dbReference>
<dbReference type="FunFam" id="2.40.420.20:FF:000001">
    <property type="entry name" value="Efflux RND transporter periplasmic adaptor subunit"/>
    <property type="match status" value="1"/>
</dbReference>
<dbReference type="InterPro" id="IPR058625">
    <property type="entry name" value="MdtA-like_BSH"/>
</dbReference>
<evidence type="ECO:0000256" key="4">
    <source>
        <dbReference type="SAM" id="Phobius"/>
    </source>
</evidence>
<comment type="subcellular location">
    <subcellularLocation>
        <location evidence="1">Cell envelope</location>
    </subcellularLocation>
</comment>
<dbReference type="GO" id="GO:0005886">
    <property type="term" value="C:plasma membrane"/>
    <property type="evidence" value="ECO:0007669"/>
    <property type="project" value="TreeGrafter"/>
</dbReference>
<comment type="similarity">
    <text evidence="2">Belongs to the membrane fusion protein (MFP) (TC 8.A.1) family.</text>
</comment>
<keyword evidence="4" id="KW-0472">Membrane</keyword>
<keyword evidence="10" id="KW-1185">Reference proteome</keyword>
<feature type="coiled-coil region" evidence="3">
    <location>
        <begin position="139"/>
        <end position="189"/>
    </location>
</feature>
<organism evidence="9 10">
    <name type="scientific">Desulfobacula toluolica (strain DSM 7467 / Tol2)</name>
    <dbReference type="NCBI Taxonomy" id="651182"/>
    <lineage>
        <taxon>Bacteria</taxon>
        <taxon>Pseudomonadati</taxon>
        <taxon>Thermodesulfobacteriota</taxon>
        <taxon>Desulfobacteria</taxon>
        <taxon>Desulfobacterales</taxon>
        <taxon>Desulfobacteraceae</taxon>
        <taxon>Desulfobacula</taxon>
    </lineage>
</organism>
<dbReference type="GO" id="GO:0030313">
    <property type="term" value="C:cell envelope"/>
    <property type="evidence" value="ECO:0007669"/>
    <property type="project" value="UniProtKB-SubCell"/>
</dbReference>
<keyword evidence="4" id="KW-0812">Transmembrane</keyword>
<proteinExistence type="inferred from homology"/>
<dbReference type="Gene3D" id="2.40.50.100">
    <property type="match status" value="1"/>
</dbReference>
<evidence type="ECO:0000259" key="6">
    <source>
        <dbReference type="Pfam" id="PF25917"/>
    </source>
</evidence>
<keyword evidence="4" id="KW-1133">Transmembrane helix</keyword>
<reference evidence="9 10" key="1">
    <citation type="journal article" date="2013" name="Environ. Microbiol.">
        <title>Complete genome, catabolic sub-proteomes and key-metabolites of Desulfobacula toluolica Tol2, a marine, aromatic compound-degrading, sulfate-reducing bacterium.</title>
        <authorList>
            <person name="Wohlbrand L."/>
            <person name="Jacob J.H."/>
            <person name="Kube M."/>
            <person name="Mussmann M."/>
            <person name="Jarling R."/>
            <person name="Beck A."/>
            <person name="Amann R."/>
            <person name="Wilkes H."/>
            <person name="Reinhardt R."/>
            <person name="Rabus R."/>
        </authorList>
    </citation>
    <scope>NUCLEOTIDE SEQUENCE [LARGE SCALE GENOMIC DNA]</scope>
    <source>
        <strain evidence="10">DSM 7467 / Tol2</strain>
    </source>
</reference>
<name>K0NMR4_DESTT</name>
<sequence length="410" mass="44532">MPASSFYYQLFIIIVAFAMISFIPNDFLTSKGWAVDTQEPSMASALEKGDGNLQAKVAQPQQPVPVVTVSLITDKIVNLPMDHVGRVVALQSVDLQARVEGTLEQVKFQEGGAVKAGETLFVIEQNSYLSQVKADQARVAEANAALRKAEQYRKRLESVRKGGISKTELETARADEQQAQAALDVANATLSLSKLNLDYTTIKAPISGRIGIANITKGNLVGPNSDTLARIVQMDPVRVRYSVSESHVVSVQQELKRKGISADDLGKTKEVIIPRIRLSNGTMYDLPGKIEFAANEIDANTGTLPVYAIFDNPDFLLRPGQFVNVLITSSKPETKPVVPQAAVLEDVDGPYVFVVNQNNQVQPRHITIGVALETEWAVEEGLMAGETIVISGIQKIRPGMVVETVPSKTP</sequence>
<dbReference type="Gene3D" id="2.40.30.170">
    <property type="match status" value="1"/>
</dbReference>
<dbReference type="NCBIfam" id="TIGR01730">
    <property type="entry name" value="RND_mfp"/>
    <property type="match status" value="1"/>
</dbReference>
<feature type="domain" description="Multidrug resistance protein MdtA-like beta-barrel" evidence="7">
    <location>
        <begin position="236"/>
        <end position="328"/>
    </location>
</feature>
<dbReference type="KEGG" id="dto:TOL2_C37890"/>
<evidence type="ECO:0000259" key="7">
    <source>
        <dbReference type="Pfam" id="PF25944"/>
    </source>
</evidence>
<feature type="domain" description="Multidrug resistance protein MdtA-like C-terminal permuted SH3" evidence="8">
    <location>
        <begin position="337"/>
        <end position="395"/>
    </location>
</feature>
<gene>
    <name evidence="9" type="primary">ttgG</name>
    <name evidence="9" type="ordered locus">TOL2_C37890</name>
</gene>
<dbReference type="InterPro" id="IPR006143">
    <property type="entry name" value="RND_pump_MFP"/>
</dbReference>
<feature type="transmembrane region" description="Helical" evidence="4">
    <location>
        <begin position="6"/>
        <end position="23"/>
    </location>
</feature>
<protein>
    <submittedName>
        <fullName evidence="9">TtgG: toluene efflux pump periplasmic linker protein</fullName>
    </submittedName>
</protein>
<evidence type="ECO:0000259" key="8">
    <source>
        <dbReference type="Pfam" id="PF25967"/>
    </source>
</evidence>
<evidence type="ECO:0000259" key="5">
    <source>
        <dbReference type="Pfam" id="PF25876"/>
    </source>
</evidence>
<dbReference type="EMBL" id="FO203503">
    <property type="protein sequence ID" value="CCK81945.1"/>
    <property type="molecule type" value="Genomic_DNA"/>
</dbReference>
<feature type="domain" description="Multidrug resistance protein MdtA-like barrel-sandwich hybrid" evidence="6">
    <location>
        <begin position="92"/>
        <end position="226"/>
    </location>
</feature>
<dbReference type="STRING" id="651182.TOL2_C37890"/>
<dbReference type="PATRIC" id="fig|651182.5.peg.4464"/>
<keyword evidence="3" id="KW-0175">Coiled coil</keyword>
<dbReference type="SUPFAM" id="SSF111369">
    <property type="entry name" value="HlyD-like secretion proteins"/>
    <property type="match status" value="1"/>
</dbReference>
<evidence type="ECO:0000256" key="2">
    <source>
        <dbReference type="ARBA" id="ARBA00009477"/>
    </source>
</evidence>
<evidence type="ECO:0000256" key="3">
    <source>
        <dbReference type="SAM" id="Coils"/>
    </source>
</evidence>
<dbReference type="InterPro" id="IPR058624">
    <property type="entry name" value="MdtA-like_HH"/>
</dbReference>
<dbReference type="PANTHER" id="PTHR30158">
    <property type="entry name" value="ACRA/E-RELATED COMPONENT OF DRUG EFFLUX TRANSPORTER"/>
    <property type="match status" value="1"/>
</dbReference>
<dbReference type="Pfam" id="PF25944">
    <property type="entry name" value="Beta-barrel_RND"/>
    <property type="match status" value="1"/>
</dbReference>
<dbReference type="Pfam" id="PF25917">
    <property type="entry name" value="BSH_RND"/>
    <property type="match status" value="1"/>
</dbReference>
<dbReference type="HOGENOM" id="CLU_018816_2_1_7"/>
<dbReference type="Pfam" id="PF25967">
    <property type="entry name" value="RND-MFP_C"/>
    <property type="match status" value="1"/>
</dbReference>
<dbReference type="OrthoDB" id="9772050at2"/>
<dbReference type="Gene3D" id="1.10.287.470">
    <property type="entry name" value="Helix hairpin bin"/>
    <property type="match status" value="1"/>
</dbReference>
<dbReference type="Gene3D" id="2.40.420.20">
    <property type="match status" value="1"/>
</dbReference>
<dbReference type="InterPro" id="IPR058626">
    <property type="entry name" value="MdtA-like_b-barrel"/>
</dbReference>
<dbReference type="GO" id="GO:0046677">
    <property type="term" value="P:response to antibiotic"/>
    <property type="evidence" value="ECO:0007669"/>
    <property type="project" value="TreeGrafter"/>
</dbReference>
<dbReference type="AlphaFoldDB" id="K0NMR4"/>